<comment type="subcellular location">
    <subcellularLocation>
        <location evidence="1">Nucleus</location>
    </subcellularLocation>
</comment>
<dbReference type="OrthoDB" id="337750at2759"/>
<sequence length="304" mass="32979">MKFKATVRDQRTFAGVCQACRSIQRRCVVKLHPARIRFFTSTQVADGMQVWASCRTQSIFGDFQSQSQRQDNAIFCEVADLSQLLHIMRQAERCPNATIKLTKNAARRPALRVSMQGARPHLDISYDVPVRVLSELEVRSISAPPLESDVVQLVLPGLTELSMFVDKVRSTSCERMTFTAQGNQRADGTAAASCSLAIVAECFLASFALKYNSVRLCGGDGDDDAGGGWEGDNSGGGGPDSRDDMAMVHASVSVEVKRFARFLGVKEVTPLQVVLHLVDRKAVVLSVSASGGTTLVGYMPAMAQ</sequence>
<dbReference type="Gene3D" id="3.70.10.10">
    <property type="match status" value="1"/>
</dbReference>
<evidence type="ECO:0000256" key="2">
    <source>
        <dbReference type="ARBA" id="ARBA00005563"/>
    </source>
</evidence>
<dbReference type="InterPro" id="IPR007150">
    <property type="entry name" value="HUS1/Mec3"/>
</dbReference>
<dbReference type="GO" id="GO:0005730">
    <property type="term" value="C:nucleolus"/>
    <property type="evidence" value="ECO:0007669"/>
    <property type="project" value="InterPro"/>
</dbReference>
<evidence type="ECO:0000313" key="5">
    <source>
        <dbReference type="EMBL" id="ESL07046.1"/>
    </source>
</evidence>
<keyword evidence="6" id="KW-1185">Reference proteome</keyword>
<dbReference type="Pfam" id="PF04005">
    <property type="entry name" value="Hus1"/>
    <property type="match status" value="1"/>
</dbReference>
<dbReference type="PANTHER" id="PTHR12900">
    <property type="entry name" value="MITOTIC AND DNA DAMAGE CHECKPOINT PROTEIN HUS1"/>
    <property type="match status" value="1"/>
</dbReference>
<proteinExistence type="inferred from homology"/>
<dbReference type="PIRSF" id="PIRSF011312">
    <property type="entry name" value="Cell_cycle_HUS1"/>
    <property type="match status" value="1"/>
</dbReference>
<protein>
    <recommendedName>
        <fullName evidence="4">Checkpoint protein</fullName>
    </recommendedName>
</protein>
<dbReference type="GO" id="GO:0030896">
    <property type="term" value="C:checkpoint clamp complex"/>
    <property type="evidence" value="ECO:0007669"/>
    <property type="project" value="InterPro"/>
</dbReference>
<reference evidence="5 6" key="1">
    <citation type="submission" date="2013-07" db="EMBL/GenBank/DDBJ databases">
        <authorList>
            <person name="Stoco P.H."/>
            <person name="Wagner G."/>
            <person name="Gerber A."/>
            <person name="Zaha A."/>
            <person name="Thompson C."/>
            <person name="Bartholomeu D.C."/>
            <person name="Luckemeyer D.D."/>
            <person name="Bahia D."/>
            <person name="Loreto E."/>
            <person name="Prestes E.B."/>
            <person name="Lima F.M."/>
            <person name="Rodrigues-Luiz G."/>
            <person name="Vallejo G.A."/>
            <person name="Filho J.F."/>
            <person name="Monteiro K.M."/>
            <person name="Tyler K.M."/>
            <person name="de Almeida L.G."/>
            <person name="Ortiz M.F."/>
            <person name="Siervo M.A."/>
            <person name="de Moraes M.H."/>
            <person name="Cunha O.L."/>
            <person name="Mendonca-Neto R."/>
            <person name="Silva R."/>
            <person name="Teixeira S.M."/>
            <person name="Murta S.M."/>
            <person name="Sincero T.C."/>
            <person name="Mendes T.A."/>
            <person name="Urmenyi T.P."/>
            <person name="Silva V.G."/>
            <person name="da Rocha W.D."/>
            <person name="Andersson B."/>
            <person name="Romanha A.J."/>
            <person name="Steindel M."/>
            <person name="de Vasconcelos A.T."/>
            <person name="Grisard E.C."/>
        </authorList>
    </citation>
    <scope>NUCLEOTIDE SEQUENCE [LARGE SCALE GENOMIC DNA]</scope>
    <source>
        <strain evidence="5 6">SC58</strain>
    </source>
</reference>
<dbReference type="GO" id="GO:0000723">
    <property type="term" value="P:telomere maintenance"/>
    <property type="evidence" value="ECO:0007669"/>
    <property type="project" value="TreeGrafter"/>
</dbReference>
<dbReference type="AlphaFoldDB" id="A0A061IYX6"/>
<evidence type="ECO:0000256" key="1">
    <source>
        <dbReference type="ARBA" id="ARBA00004123"/>
    </source>
</evidence>
<evidence type="ECO:0000256" key="4">
    <source>
        <dbReference type="PIRNR" id="PIRNR011312"/>
    </source>
</evidence>
<dbReference type="GO" id="GO:0006289">
    <property type="term" value="P:nucleotide-excision repair"/>
    <property type="evidence" value="ECO:0007669"/>
    <property type="project" value="TreeGrafter"/>
</dbReference>
<evidence type="ECO:0000313" key="6">
    <source>
        <dbReference type="Proteomes" id="UP000031737"/>
    </source>
</evidence>
<gene>
    <name evidence="5" type="ORF">TRSC58_05271</name>
</gene>
<dbReference type="GO" id="GO:0044778">
    <property type="term" value="P:meiotic DNA integrity checkpoint signaling"/>
    <property type="evidence" value="ECO:0007669"/>
    <property type="project" value="TreeGrafter"/>
</dbReference>
<dbReference type="InterPro" id="IPR016580">
    <property type="entry name" value="HUS1"/>
</dbReference>
<dbReference type="GO" id="GO:0031573">
    <property type="term" value="P:mitotic intra-S DNA damage checkpoint signaling"/>
    <property type="evidence" value="ECO:0007669"/>
    <property type="project" value="TreeGrafter"/>
</dbReference>
<organism evidence="5 6">
    <name type="scientific">Trypanosoma rangeli SC58</name>
    <dbReference type="NCBI Taxonomy" id="429131"/>
    <lineage>
        <taxon>Eukaryota</taxon>
        <taxon>Discoba</taxon>
        <taxon>Euglenozoa</taxon>
        <taxon>Kinetoplastea</taxon>
        <taxon>Metakinetoplastina</taxon>
        <taxon>Trypanosomatida</taxon>
        <taxon>Trypanosomatidae</taxon>
        <taxon>Trypanosoma</taxon>
        <taxon>Herpetosoma</taxon>
    </lineage>
</organism>
<dbReference type="EMBL" id="AUPL01005271">
    <property type="protein sequence ID" value="ESL07046.1"/>
    <property type="molecule type" value="Genomic_DNA"/>
</dbReference>
<name>A0A061IYX6_TRYRA</name>
<dbReference type="VEuPathDB" id="TriTrypDB:TRSC58_05271"/>
<comment type="caution">
    <text evidence="5">The sequence shown here is derived from an EMBL/GenBank/DDBJ whole genome shotgun (WGS) entry which is preliminary data.</text>
</comment>
<dbReference type="GO" id="GO:0033314">
    <property type="term" value="P:mitotic DNA replication checkpoint signaling"/>
    <property type="evidence" value="ECO:0007669"/>
    <property type="project" value="TreeGrafter"/>
</dbReference>
<keyword evidence="3" id="KW-0539">Nucleus</keyword>
<evidence type="ECO:0000256" key="3">
    <source>
        <dbReference type="ARBA" id="ARBA00023242"/>
    </source>
</evidence>
<accession>A0A061IYX6</accession>
<dbReference type="PANTHER" id="PTHR12900:SF0">
    <property type="entry name" value="CHECKPOINT PROTEIN"/>
    <property type="match status" value="1"/>
</dbReference>
<dbReference type="GO" id="GO:0000724">
    <property type="term" value="P:double-strand break repair via homologous recombination"/>
    <property type="evidence" value="ECO:0007669"/>
    <property type="project" value="TreeGrafter"/>
</dbReference>
<dbReference type="GO" id="GO:0035861">
    <property type="term" value="C:site of double-strand break"/>
    <property type="evidence" value="ECO:0007669"/>
    <property type="project" value="TreeGrafter"/>
</dbReference>
<dbReference type="Proteomes" id="UP000031737">
    <property type="component" value="Unassembled WGS sequence"/>
</dbReference>
<comment type="similarity">
    <text evidence="2 4">Belongs to the HUS1 family.</text>
</comment>